<accession>A0ABX1P5J9</accession>
<dbReference type="EMBL" id="QMEB01000028">
    <property type="protein sequence ID" value="NMG19006.1"/>
    <property type="molecule type" value="Genomic_DNA"/>
</dbReference>
<keyword evidence="2" id="KW-1185">Reference proteome</keyword>
<reference evidence="1 2" key="1">
    <citation type="submission" date="2018-06" db="EMBL/GenBank/DDBJ databases">
        <title>Comparative genomics of Brasilonema spp. strains.</title>
        <authorList>
            <person name="Alvarenga D.O."/>
            <person name="Fiore M.F."/>
            <person name="Varani A.M."/>
        </authorList>
    </citation>
    <scope>NUCLEOTIDE SEQUENCE [LARGE SCALE GENOMIC DNA]</scope>
    <source>
        <strain evidence="1 2">SPC951</strain>
    </source>
</reference>
<comment type="caution">
    <text evidence="1">The sequence shown here is derived from an EMBL/GenBank/DDBJ whole genome shotgun (WGS) entry which is preliminary data.</text>
</comment>
<proteinExistence type="predicted"/>
<sequence>MFATWCFTNSNSLNSSLILKALQSTYVNPIDVYKLDSLGLICFKGDRILPSCELYRAYFEKQLATTRI</sequence>
<evidence type="ECO:0000313" key="1">
    <source>
        <dbReference type="EMBL" id="NMG19006.1"/>
    </source>
</evidence>
<gene>
    <name evidence="1" type="ORF">DP116_05915</name>
</gene>
<dbReference type="Pfam" id="PF14516">
    <property type="entry name" value="AAA_35"/>
    <property type="match status" value="1"/>
</dbReference>
<evidence type="ECO:0008006" key="3">
    <source>
        <dbReference type="Google" id="ProtNLM"/>
    </source>
</evidence>
<dbReference type="Proteomes" id="UP000718564">
    <property type="component" value="Unassembled WGS sequence"/>
</dbReference>
<protein>
    <recommendedName>
        <fullName evidence="3">LAGLIDADG homing endonuclease</fullName>
    </recommendedName>
</protein>
<organism evidence="1 2">
    <name type="scientific">Brasilonema bromeliae SPC951</name>
    <dbReference type="NCBI Taxonomy" id="385972"/>
    <lineage>
        <taxon>Bacteria</taxon>
        <taxon>Bacillati</taxon>
        <taxon>Cyanobacteriota</taxon>
        <taxon>Cyanophyceae</taxon>
        <taxon>Nostocales</taxon>
        <taxon>Scytonemataceae</taxon>
        <taxon>Brasilonema</taxon>
        <taxon>Bromeliae group (in: Brasilonema)</taxon>
    </lineage>
</organism>
<evidence type="ECO:0000313" key="2">
    <source>
        <dbReference type="Proteomes" id="UP000718564"/>
    </source>
</evidence>
<name>A0ABX1P5J9_9CYAN</name>